<feature type="region of interest" description="Disordered" evidence="1">
    <location>
        <begin position="63"/>
        <end position="83"/>
    </location>
</feature>
<gene>
    <name evidence="2" type="ORF">BamIOP4010DRAFT_3467</name>
</gene>
<evidence type="ECO:0000313" key="2">
    <source>
        <dbReference type="EMBL" id="EDT03019.1"/>
    </source>
</evidence>
<dbReference type="Proteomes" id="UP000005463">
    <property type="component" value="Unassembled WGS sequence"/>
</dbReference>
<reference evidence="2 3" key="1">
    <citation type="submission" date="2008-03" db="EMBL/GenBank/DDBJ databases">
        <title>Sequencing of the draft genome and assembly of Burkholderia ambifaria IOP40-10.</title>
        <authorList>
            <consortium name="US DOE Joint Genome Institute (JGI-PGF)"/>
            <person name="Copeland A."/>
            <person name="Lucas S."/>
            <person name="Lapidus A."/>
            <person name="Glavina del Rio T."/>
            <person name="Dalin E."/>
            <person name="Tice H."/>
            <person name="Bruce D."/>
            <person name="Goodwin L."/>
            <person name="Pitluck S."/>
            <person name="Larimer F."/>
            <person name="Land M.L."/>
            <person name="Hauser L."/>
            <person name="Tiedje J."/>
            <person name="Richardson P."/>
        </authorList>
    </citation>
    <scope>NUCLEOTIDE SEQUENCE [LARGE SCALE GENOMIC DNA]</scope>
    <source>
        <strain evidence="2 3">IOP40-10</strain>
    </source>
</reference>
<proteinExistence type="predicted"/>
<dbReference type="PATRIC" id="fig|396596.7.peg.4165"/>
<sequence>MNVMIAREDSISTRDDNSIHKLYYGILVNSLGAVENFRELPEKPNPRPDRRVRFSPELEFYESNPDPRTFKKKSKVLSPSEERDRVLRTLQKDYPKGKGFDAGGCGLSEFLAYATVSKIPGIRDRAEMLLQQFPEVDISKVSQNEEHEALARRLLHEILWPTGDKPAILGSSLKITEIEERLRNLKSKENYPLAKSFRDWVAARIMG</sequence>
<dbReference type="AlphaFoldDB" id="B1FHF8"/>
<name>B1FHF8_9BURK</name>
<organism evidence="2 3">
    <name type="scientific">Burkholderia ambifaria IOP40-10</name>
    <dbReference type="NCBI Taxonomy" id="396596"/>
    <lineage>
        <taxon>Bacteria</taxon>
        <taxon>Pseudomonadati</taxon>
        <taxon>Pseudomonadota</taxon>
        <taxon>Betaproteobacteria</taxon>
        <taxon>Burkholderiales</taxon>
        <taxon>Burkholderiaceae</taxon>
        <taxon>Burkholderia</taxon>
        <taxon>Burkholderia cepacia complex</taxon>
    </lineage>
</organism>
<accession>B1FHF8</accession>
<evidence type="ECO:0000256" key="1">
    <source>
        <dbReference type="SAM" id="MobiDB-lite"/>
    </source>
</evidence>
<protein>
    <submittedName>
        <fullName evidence="2">Uncharacterized protein</fullName>
    </submittedName>
</protein>
<dbReference type="EMBL" id="ABLC01000088">
    <property type="protein sequence ID" value="EDT03019.1"/>
    <property type="molecule type" value="Genomic_DNA"/>
</dbReference>
<evidence type="ECO:0000313" key="3">
    <source>
        <dbReference type="Proteomes" id="UP000005463"/>
    </source>
</evidence>
<comment type="caution">
    <text evidence="2">The sequence shown here is derived from an EMBL/GenBank/DDBJ whole genome shotgun (WGS) entry which is preliminary data.</text>
</comment>